<organism evidence="1 2">
    <name type="scientific">Phyllosticta citrichinensis</name>
    <dbReference type="NCBI Taxonomy" id="1130410"/>
    <lineage>
        <taxon>Eukaryota</taxon>
        <taxon>Fungi</taxon>
        <taxon>Dikarya</taxon>
        <taxon>Ascomycota</taxon>
        <taxon>Pezizomycotina</taxon>
        <taxon>Dothideomycetes</taxon>
        <taxon>Dothideomycetes incertae sedis</taxon>
        <taxon>Botryosphaeriales</taxon>
        <taxon>Phyllostictaceae</taxon>
        <taxon>Phyllosticta</taxon>
    </lineage>
</organism>
<comment type="caution">
    <text evidence="1">The sequence shown here is derived from an EMBL/GenBank/DDBJ whole genome shotgun (WGS) entry which is preliminary data.</text>
</comment>
<dbReference type="Proteomes" id="UP001456524">
    <property type="component" value="Unassembled WGS sequence"/>
</dbReference>
<name>A0ABR1Y615_9PEZI</name>
<keyword evidence="2" id="KW-1185">Reference proteome</keyword>
<evidence type="ECO:0000313" key="1">
    <source>
        <dbReference type="EMBL" id="KAK8177352.1"/>
    </source>
</evidence>
<protein>
    <submittedName>
        <fullName evidence="1">Uncharacterized protein</fullName>
    </submittedName>
</protein>
<accession>A0ABR1Y615</accession>
<sequence length="76" mass="8944">MNTVSECHLCRHRVMVSQTKTSLLGSLLLTFFQTSMARHHLFKYPLKTEPVLSLQWCYFYSSFFKVQACDFLCFPV</sequence>
<gene>
    <name evidence="1" type="ORF">IWX90DRAFT_420816</name>
</gene>
<proteinExistence type="predicted"/>
<dbReference type="EMBL" id="JBBWUH010000001">
    <property type="protein sequence ID" value="KAK8177352.1"/>
    <property type="molecule type" value="Genomic_DNA"/>
</dbReference>
<reference evidence="1 2" key="1">
    <citation type="journal article" date="2022" name="G3 (Bethesda)">
        <title>Enemy or ally: a genomic approach to elucidate the lifestyle of Phyllosticta citrichinaensis.</title>
        <authorList>
            <person name="Buijs V.A."/>
            <person name="Groenewald J.Z."/>
            <person name="Haridas S."/>
            <person name="LaButti K.M."/>
            <person name="Lipzen A."/>
            <person name="Martin F.M."/>
            <person name="Barry K."/>
            <person name="Grigoriev I.V."/>
            <person name="Crous P.W."/>
            <person name="Seidl M.F."/>
        </authorList>
    </citation>
    <scope>NUCLEOTIDE SEQUENCE [LARGE SCALE GENOMIC DNA]</scope>
    <source>
        <strain evidence="1 2">CBS 129764</strain>
    </source>
</reference>
<evidence type="ECO:0000313" key="2">
    <source>
        <dbReference type="Proteomes" id="UP001456524"/>
    </source>
</evidence>